<accession>A0ABX9M425</accession>
<sequence>MIETREIGGLPAPARLFFKHSLYSKKRIFKFLSFSKSQLCLIFKQYRFLDLNLLSNARKNRSDSNLGWKKKYRFWNESKFDRS</sequence>
<evidence type="ECO:0000313" key="2">
    <source>
        <dbReference type="Proteomes" id="UP000285569"/>
    </source>
</evidence>
<name>A0ABX9M425_9LEPT</name>
<reference evidence="1 2" key="2">
    <citation type="journal article" date="2020" name="Int. J. Syst. Evol. Microbiol.">
        <title>Leptospira yasudae sp. nov. and Leptospira stimsonii sp. nov., two new species of the pathogenic group isolated from environmental sources.</title>
        <authorList>
            <person name="Casanovas-Massana A."/>
            <person name="Hamond C."/>
            <person name="Santos L.A."/>
            <person name="de Oliveira D."/>
            <person name="Hacker K.P."/>
            <person name="Balassiano I."/>
            <person name="Costa F."/>
            <person name="Medeiros M.A."/>
            <person name="Reis M.G."/>
            <person name="Ko A.I."/>
            <person name="Wunder E.A."/>
        </authorList>
    </citation>
    <scope>NUCLEOTIDE SEQUENCE [LARGE SCALE GENOMIC DNA]</scope>
    <source>
        <strain evidence="1 2">B21</strain>
    </source>
</reference>
<gene>
    <name evidence="1" type="ORF">DLM77_08900</name>
</gene>
<organism evidence="1 2">
    <name type="scientific">Leptospira yasudae</name>
    <dbReference type="NCBI Taxonomy" id="2202201"/>
    <lineage>
        <taxon>Bacteria</taxon>
        <taxon>Pseudomonadati</taxon>
        <taxon>Spirochaetota</taxon>
        <taxon>Spirochaetia</taxon>
        <taxon>Leptospirales</taxon>
        <taxon>Leptospiraceae</taxon>
        <taxon>Leptospira</taxon>
    </lineage>
</organism>
<dbReference type="Proteomes" id="UP000285569">
    <property type="component" value="Unassembled WGS sequence"/>
</dbReference>
<reference evidence="2" key="1">
    <citation type="submission" date="2018-05" db="EMBL/GenBank/DDBJ databases">
        <title>Leptospira yasudae sp. nov. and Leptospira stimsonii sp. nov., two pathogenic species of the genus Leptospira isolated from environmental sources.</title>
        <authorList>
            <person name="Casanovas-Massana A."/>
            <person name="Hamond C."/>
            <person name="Santos L.A."/>
            <person name="Hacker K.P."/>
            <person name="Balassiano I."/>
            <person name="Medeiros M.A."/>
            <person name="Reis M.G."/>
            <person name="Ko A.I."/>
            <person name="Wunder E.A."/>
        </authorList>
    </citation>
    <scope>NUCLEOTIDE SEQUENCE [LARGE SCALE GENOMIC DNA]</scope>
    <source>
        <strain evidence="2">B21</strain>
    </source>
</reference>
<evidence type="ECO:0000313" key="1">
    <source>
        <dbReference type="EMBL" id="RHX79985.1"/>
    </source>
</evidence>
<proteinExistence type="predicted"/>
<comment type="caution">
    <text evidence="1">The sequence shown here is derived from an EMBL/GenBank/DDBJ whole genome shotgun (WGS) entry which is preliminary data.</text>
</comment>
<dbReference type="EMBL" id="QHCR01000004">
    <property type="protein sequence ID" value="RHX79985.1"/>
    <property type="molecule type" value="Genomic_DNA"/>
</dbReference>
<keyword evidence="2" id="KW-1185">Reference proteome</keyword>
<protein>
    <submittedName>
        <fullName evidence="1">Uncharacterized protein</fullName>
    </submittedName>
</protein>